<accession>A0A1J3I8X1</accession>
<dbReference type="InterPro" id="IPR013083">
    <property type="entry name" value="Znf_RING/FYVE/PHD"/>
</dbReference>
<dbReference type="GO" id="GO:0006511">
    <property type="term" value="P:ubiquitin-dependent protein catabolic process"/>
    <property type="evidence" value="ECO:0007669"/>
    <property type="project" value="TreeGrafter"/>
</dbReference>
<dbReference type="GO" id="GO:0033768">
    <property type="term" value="C:SUMO-targeted ubiquitin ligase complex"/>
    <property type="evidence" value="ECO:0007669"/>
    <property type="project" value="TreeGrafter"/>
</dbReference>
<dbReference type="GO" id="GO:0140082">
    <property type="term" value="F:SUMO-ubiquitin ligase activity"/>
    <property type="evidence" value="ECO:0007669"/>
    <property type="project" value="TreeGrafter"/>
</dbReference>
<keyword evidence="1" id="KW-0479">Metal-binding</keyword>
<keyword evidence="2 4" id="KW-0863">Zinc-finger</keyword>
<evidence type="ECO:0000256" key="2">
    <source>
        <dbReference type="ARBA" id="ARBA00022771"/>
    </source>
</evidence>
<evidence type="ECO:0000256" key="1">
    <source>
        <dbReference type="ARBA" id="ARBA00022723"/>
    </source>
</evidence>
<sequence>MSSGRERINTRSLRRAQQVNNVNATPSEHQQSTVQTPMVSQFVPSPPMIDVDAIEDDDDVVESTATAFNRAKRYKSRSARRGPLVVDVDSGISKNRTRLRSDQANVELNNSRKAKAVEEPKFNCPICMCPLTEEMTTKCGHIFCNKCIRNAISIQPKCPACRKKVTPKDLIRIFLPTTG</sequence>
<dbReference type="Pfam" id="PF13639">
    <property type="entry name" value="zf-RING_2"/>
    <property type="match status" value="1"/>
</dbReference>
<dbReference type="EMBL" id="GEVM01019756">
    <property type="protein sequence ID" value="JAU86182.1"/>
    <property type="molecule type" value="Transcribed_RNA"/>
</dbReference>
<gene>
    <name evidence="6" type="ORF">LC_TR12938_c1_g1_i1_g.45049</name>
    <name evidence="7" type="ORF">LE_TR22421_c0_g1_i1_g.71547</name>
    <name evidence="8" type="ORF">MP_TR16533_c1_g1_i1_g.46980</name>
</gene>
<dbReference type="EMBL" id="GEVL01001641">
    <property type="protein sequence ID" value="JAU75700.1"/>
    <property type="molecule type" value="Transcribed_RNA"/>
</dbReference>
<evidence type="ECO:0000256" key="3">
    <source>
        <dbReference type="ARBA" id="ARBA00022833"/>
    </source>
</evidence>
<dbReference type="EMBL" id="GEVK01003798">
    <property type="protein sequence ID" value="JAU49034.1"/>
    <property type="molecule type" value="Transcribed_RNA"/>
</dbReference>
<dbReference type="GO" id="GO:0061630">
    <property type="term" value="F:ubiquitin protein ligase activity"/>
    <property type="evidence" value="ECO:0007669"/>
    <property type="project" value="InterPro"/>
</dbReference>
<evidence type="ECO:0000313" key="7">
    <source>
        <dbReference type="EMBL" id="JAU75700.1"/>
    </source>
</evidence>
<dbReference type="PANTHER" id="PTHR47094:SF8">
    <property type="entry name" value="RING ZINC FINGER PROTEIN-RELATED"/>
    <property type="match status" value="1"/>
</dbReference>
<feature type="domain" description="RING-type" evidence="5">
    <location>
        <begin position="124"/>
        <end position="162"/>
    </location>
</feature>
<dbReference type="GO" id="GO:0032183">
    <property type="term" value="F:SUMO binding"/>
    <property type="evidence" value="ECO:0007669"/>
    <property type="project" value="TreeGrafter"/>
</dbReference>
<dbReference type="PANTHER" id="PTHR47094">
    <property type="entry name" value="ELFLESS, ISOFORM B"/>
    <property type="match status" value="1"/>
</dbReference>
<dbReference type="SUPFAM" id="SSF57850">
    <property type="entry name" value="RING/U-box"/>
    <property type="match status" value="1"/>
</dbReference>
<proteinExistence type="predicted"/>
<evidence type="ECO:0000259" key="5">
    <source>
        <dbReference type="PROSITE" id="PS50089"/>
    </source>
</evidence>
<dbReference type="PROSITE" id="PS00518">
    <property type="entry name" value="ZF_RING_1"/>
    <property type="match status" value="1"/>
</dbReference>
<dbReference type="GO" id="GO:0008270">
    <property type="term" value="F:zinc ion binding"/>
    <property type="evidence" value="ECO:0007669"/>
    <property type="project" value="UniProtKB-KW"/>
</dbReference>
<dbReference type="SMART" id="SM00184">
    <property type="entry name" value="RING"/>
    <property type="match status" value="1"/>
</dbReference>
<reference evidence="7" key="1">
    <citation type="submission" date="2016-07" db="EMBL/GenBank/DDBJ databases">
        <title>De novo transcriptome assembly of four accessions of the metal hyperaccumulator plant Noccaea caerulescens.</title>
        <authorList>
            <person name="Blande D."/>
            <person name="Halimaa P."/>
            <person name="Tervahauta A.I."/>
            <person name="Aarts M.G."/>
            <person name="Karenlampi S.O."/>
        </authorList>
    </citation>
    <scope>NUCLEOTIDE SEQUENCE</scope>
</reference>
<protein>
    <submittedName>
        <fullName evidence="7">Putative SWI/SNF-related matrix-associated actin-dependent regulator of chromatin subfamily A member 3-like 1</fullName>
    </submittedName>
</protein>
<dbReference type="InterPro" id="IPR049627">
    <property type="entry name" value="SLX8"/>
</dbReference>
<name>A0A1J3I8X1_NOCCA</name>
<organism evidence="7">
    <name type="scientific">Noccaea caerulescens</name>
    <name type="common">Alpine penny-cress</name>
    <name type="synonym">Thlaspi caerulescens</name>
    <dbReference type="NCBI Taxonomy" id="107243"/>
    <lineage>
        <taxon>Eukaryota</taxon>
        <taxon>Viridiplantae</taxon>
        <taxon>Streptophyta</taxon>
        <taxon>Embryophyta</taxon>
        <taxon>Tracheophyta</taxon>
        <taxon>Spermatophyta</taxon>
        <taxon>Magnoliopsida</taxon>
        <taxon>eudicotyledons</taxon>
        <taxon>Gunneridae</taxon>
        <taxon>Pentapetalae</taxon>
        <taxon>rosids</taxon>
        <taxon>malvids</taxon>
        <taxon>Brassicales</taxon>
        <taxon>Brassicaceae</taxon>
        <taxon>Coluteocarpeae</taxon>
        <taxon>Noccaea</taxon>
    </lineage>
</organism>
<evidence type="ECO:0000313" key="8">
    <source>
        <dbReference type="EMBL" id="JAU86182.1"/>
    </source>
</evidence>
<dbReference type="AlphaFoldDB" id="A0A1J3I8X1"/>
<dbReference type="InterPro" id="IPR001841">
    <property type="entry name" value="Znf_RING"/>
</dbReference>
<evidence type="ECO:0000256" key="4">
    <source>
        <dbReference type="PROSITE-ProRule" id="PRU00175"/>
    </source>
</evidence>
<evidence type="ECO:0000313" key="6">
    <source>
        <dbReference type="EMBL" id="JAU49034.1"/>
    </source>
</evidence>
<dbReference type="Gene3D" id="3.30.40.10">
    <property type="entry name" value="Zinc/RING finger domain, C3HC4 (zinc finger)"/>
    <property type="match status" value="1"/>
</dbReference>
<keyword evidence="3" id="KW-0862">Zinc</keyword>
<dbReference type="InterPro" id="IPR017907">
    <property type="entry name" value="Znf_RING_CS"/>
</dbReference>
<dbReference type="PROSITE" id="PS50089">
    <property type="entry name" value="ZF_RING_2"/>
    <property type="match status" value="1"/>
</dbReference>